<evidence type="ECO:0000313" key="1">
    <source>
        <dbReference type="EMBL" id="KAJ8630124.1"/>
    </source>
</evidence>
<keyword evidence="2" id="KW-1185">Reference proteome</keyword>
<accession>A0ACC2L9J7</accession>
<protein>
    <submittedName>
        <fullName evidence="1">Uncharacterized protein</fullName>
    </submittedName>
</protein>
<sequence length="181" mass="19444">MPSVAVKLYSIFFKLLKHRLQTRIQANFDTANPFGVTSRPKEESVAPANPSFYDGVTTKDIHIAPSPPSPSGSSYPTPLSSPTTRNPPPAPTPMTPRLPPATTAGSCDLPRLLAGSRLASSRKLSVILQFHGGGFVSGSSDSPANDFFCRRIAKLCDVIVISFGYRLAPENQYPAALEMVK</sequence>
<dbReference type="EMBL" id="CM056815">
    <property type="protein sequence ID" value="KAJ8630124.1"/>
    <property type="molecule type" value="Genomic_DNA"/>
</dbReference>
<organism evidence="1 2">
    <name type="scientific">Persea americana</name>
    <name type="common">Avocado</name>
    <dbReference type="NCBI Taxonomy" id="3435"/>
    <lineage>
        <taxon>Eukaryota</taxon>
        <taxon>Viridiplantae</taxon>
        <taxon>Streptophyta</taxon>
        <taxon>Embryophyta</taxon>
        <taxon>Tracheophyta</taxon>
        <taxon>Spermatophyta</taxon>
        <taxon>Magnoliopsida</taxon>
        <taxon>Magnoliidae</taxon>
        <taxon>Laurales</taxon>
        <taxon>Lauraceae</taxon>
        <taxon>Persea</taxon>
    </lineage>
</organism>
<evidence type="ECO:0000313" key="2">
    <source>
        <dbReference type="Proteomes" id="UP001234297"/>
    </source>
</evidence>
<dbReference type="Proteomes" id="UP001234297">
    <property type="component" value="Chromosome 7"/>
</dbReference>
<gene>
    <name evidence="1" type="ORF">MRB53_023447</name>
</gene>
<name>A0ACC2L9J7_PERAE</name>
<proteinExistence type="predicted"/>
<reference evidence="1 2" key="1">
    <citation type="journal article" date="2022" name="Hortic Res">
        <title>A haplotype resolved chromosomal level avocado genome allows analysis of novel avocado genes.</title>
        <authorList>
            <person name="Nath O."/>
            <person name="Fletcher S.J."/>
            <person name="Hayward A."/>
            <person name="Shaw L.M."/>
            <person name="Masouleh A.K."/>
            <person name="Furtado A."/>
            <person name="Henry R.J."/>
            <person name="Mitter N."/>
        </authorList>
    </citation>
    <scope>NUCLEOTIDE SEQUENCE [LARGE SCALE GENOMIC DNA]</scope>
    <source>
        <strain evidence="2">cv. Hass</strain>
    </source>
</reference>
<comment type="caution">
    <text evidence="1">The sequence shown here is derived from an EMBL/GenBank/DDBJ whole genome shotgun (WGS) entry which is preliminary data.</text>
</comment>